<dbReference type="Pfam" id="PF01370">
    <property type="entry name" value="Epimerase"/>
    <property type="match status" value="1"/>
</dbReference>
<evidence type="ECO:0000313" key="4">
    <source>
        <dbReference type="EMBL" id="KAF2171175.1"/>
    </source>
</evidence>
<dbReference type="EMBL" id="ML993583">
    <property type="protein sequence ID" value="KAF2171175.1"/>
    <property type="molecule type" value="Genomic_DNA"/>
</dbReference>
<dbReference type="SUPFAM" id="SSF51735">
    <property type="entry name" value="NAD(P)-binding Rossmann-fold domains"/>
    <property type="match status" value="1"/>
</dbReference>
<evidence type="ECO:0000256" key="1">
    <source>
        <dbReference type="ARBA" id="ARBA00023002"/>
    </source>
</evidence>
<dbReference type="InterPro" id="IPR050425">
    <property type="entry name" value="NAD(P)_dehydrat-like"/>
</dbReference>
<name>A0A6A6CVV7_ZASCE</name>
<keyword evidence="1" id="KW-0560">Oxidoreductase</keyword>
<dbReference type="Gene3D" id="3.40.50.720">
    <property type="entry name" value="NAD(P)-binding Rossmann-like Domain"/>
    <property type="match status" value="1"/>
</dbReference>
<dbReference type="Proteomes" id="UP000799537">
    <property type="component" value="Unassembled WGS sequence"/>
</dbReference>
<dbReference type="RefSeq" id="XP_033672064.1">
    <property type="nucleotide sequence ID" value="XM_033804436.1"/>
</dbReference>
<accession>A0A6A6CVV7</accession>
<gene>
    <name evidence="4" type="ORF">M409DRAFT_18292</name>
</gene>
<dbReference type="CDD" id="cd05227">
    <property type="entry name" value="AR_SDR_e"/>
    <property type="match status" value="1"/>
</dbReference>
<evidence type="ECO:0000313" key="5">
    <source>
        <dbReference type="Proteomes" id="UP000799537"/>
    </source>
</evidence>
<dbReference type="InterPro" id="IPR036291">
    <property type="entry name" value="NAD(P)-bd_dom_sf"/>
</dbReference>
<dbReference type="AlphaFoldDB" id="A0A6A6CVV7"/>
<evidence type="ECO:0000259" key="3">
    <source>
        <dbReference type="Pfam" id="PF01370"/>
    </source>
</evidence>
<keyword evidence="5" id="KW-1185">Reference proteome</keyword>
<feature type="domain" description="NAD-dependent epimerase/dehydratase" evidence="3">
    <location>
        <begin position="8"/>
        <end position="256"/>
    </location>
</feature>
<sequence>MATQKPLILVTGASGFIGSHTVNNFLRHGYRVCLAGRNESTCKRLLKTHAAHSTQLETTVVPDITVPGAFDTAVKGVSGVIHMASPFTYAIQDNERDLIIPAVKGAEGILQSTYRFAPDVKRVVLPSSFAALNDFGKGLRPGHVYDETQWNPITYQETKEDTKGLAYAGSKTLAERAAWEFLSSNPDVNFSLSTINPVMVYGSPLPGSLTLDHLGQSAGEIYALMNGTLDDVPPTRMPVFVDVRDVADAHRLAFETTQPGRFAMCGGDFTREEICRLFRDAGLGLEGRVPKNGVDRDTRVEHYRVDTTRAKEILGIKFKGFEETFLDMANEFLAMEESTK</sequence>
<comment type="similarity">
    <text evidence="2">Belongs to the NAD(P)-dependent epimerase/dehydratase family. Dihydroflavonol-4-reductase subfamily.</text>
</comment>
<evidence type="ECO:0000256" key="2">
    <source>
        <dbReference type="ARBA" id="ARBA00023445"/>
    </source>
</evidence>
<dbReference type="GeneID" id="54557708"/>
<dbReference type="GO" id="GO:0016616">
    <property type="term" value="F:oxidoreductase activity, acting on the CH-OH group of donors, NAD or NADP as acceptor"/>
    <property type="evidence" value="ECO:0007669"/>
    <property type="project" value="TreeGrafter"/>
</dbReference>
<organism evidence="4 5">
    <name type="scientific">Zasmidium cellare ATCC 36951</name>
    <dbReference type="NCBI Taxonomy" id="1080233"/>
    <lineage>
        <taxon>Eukaryota</taxon>
        <taxon>Fungi</taxon>
        <taxon>Dikarya</taxon>
        <taxon>Ascomycota</taxon>
        <taxon>Pezizomycotina</taxon>
        <taxon>Dothideomycetes</taxon>
        <taxon>Dothideomycetidae</taxon>
        <taxon>Mycosphaerellales</taxon>
        <taxon>Mycosphaerellaceae</taxon>
        <taxon>Zasmidium</taxon>
    </lineage>
</organism>
<proteinExistence type="inferred from homology"/>
<dbReference type="PANTHER" id="PTHR10366:SF564">
    <property type="entry name" value="STEROL-4-ALPHA-CARBOXYLATE 3-DEHYDROGENASE, DECARBOXYLATING"/>
    <property type="match status" value="1"/>
</dbReference>
<dbReference type="PANTHER" id="PTHR10366">
    <property type="entry name" value="NAD DEPENDENT EPIMERASE/DEHYDRATASE"/>
    <property type="match status" value="1"/>
</dbReference>
<protein>
    <recommendedName>
        <fullName evidence="3">NAD-dependent epimerase/dehydratase domain-containing protein</fullName>
    </recommendedName>
</protein>
<dbReference type="OrthoDB" id="2735536at2759"/>
<reference evidence="4" key="1">
    <citation type="journal article" date="2020" name="Stud. Mycol.">
        <title>101 Dothideomycetes genomes: a test case for predicting lifestyles and emergence of pathogens.</title>
        <authorList>
            <person name="Haridas S."/>
            <person name="Albert R."/>
            <person name="Binder M."/>
            <person name="Bloem J."/>
            <person name="Labutti K."/>
            <person name="Salamov A."/>
            <person name="Andreopoulos B."/>
            <person name="Baker S."/>
            <person name="Barry K."/>
            <person name="Bills G."/>
            <person name="Bluhm B."/>
            <person name="Cannon C."/>
            <person name="Castanera R."/>
            <person name="Culley D."/>
            <person name="Daum C."/>
            <person name="Ezra D."/>
            <person name="Gonzalez J."/>
            <person name="Henrissat B."/>
            <person name="Kuo A."/>
            <person name="Liang C."/>
            <person name="Lipzen A."/>
            <person name="Lutzoni F."/>
            <person name="Magnuson J."/>
            <person name="Mondo S."/>
            <person name="Nolan M."/>
            <person name="Ohm R."/>
            <person name="Pangilinan J."/>
            <person name="Park H.-J."/>
            <person name="Ramirez L."/>
            <person name="Alfaro M."/>
            <person name="Sun H."/>
            <person name="Tritt A."/>
            <person name="Yoshinaga Y."/>
            <person name="Zwiers L.-H."/>
            <person name="Turgeon B."/>
            <person name="Goodwin S."/>
            <person name="Spatafora J."/>
            <person name="Crous P."/>
            <person name="Grigoriev I."/>
        </authorList>
    </citation>
    <scope>NUCLEOTIDE SEQUENCE</scope>
    <source>
        <strain evidence="4">ATCC 36951</strain>
    </source>
</reference>
<dbReference type="InterPro" id="IPR001509">
    <property type="entry name" value="Epimerase_deHydtase"/>
</dbReference>